<organism evidence="1">
    <name type="scientific">marine sediment metagenome</name>
    <dbReference type="NCBI Taxonomy" id="412755"/>
    <lineage>
        <taxon>unclassified sequences</taxon>
        <taxon>metagenomes</taxon>
        <taxon>ecological metagenomes</taxon>
    </lineage>
</organism>
<comment type="caution">
    <text evidence="1">The sequence shown here is derived from an EMBL/GenBank/DDBJ whole genome shotgun (WGS) entry which is preliminary data.</text>
</comment>
<protein>
    <submittedName>
        <fullName evidence="1">Uncharacterized protein</fullName>
    </submittedName>
</protein>
<proteinExistence type="predicted"/>
<reference evidence="1" key="1">
    <citation type="journal article" date="2014" name="Front. Microbiol.">
        <title>High frequency of phylogenetically diverse reductive dehalogenase-homologous genes in deep subseafloor sedimentary metagenomes.</title>
        <authorList>
            <person name="Kawai M."/>
            <person name="Futagami T."/>
            <person name="Toyoda A."/>
            <person name="Takaki Y."/>
            <person name="Nishi S."/>
            <person name="Hori S."/>
            <person name="Arai W."/>
            <person name="Tsubouchi T."/>
            <person name="Morono Y."/>
            <person name="Uchiyama I."/>
            <person name="Ito T."/>
            <person name="Fujiyama A."/>
            <person name="Inagaki F."/>
            <person name="Takami H."/>
        </authorList>
    </citation>
    <scope>NUCLEOTIDE SEQUENCE</scope>
    <source>
        <strain evidence="1">Expedition CK06-06</strain>
    </source>
</reference>
<feature type="non-terminal residue" evidence="1">
    <location>
        <position position="30"/>
    </location>
</feature>
<accession>X1ER52</accession>
<evidence type="ECO:0000313" key="1">
    <source>
        <dbReference type="EMBL" id="GAH35871.1"/>
    </source>
</evidence>
<dbReference type="AlphaFoldDB" id="X1ER52"/>
<sequence>MSFFDILCEILDFERMRGYRDITQIDMSLG</sequence>
<dbReference type="EMBL" id="BARU01010675">
    <property type="protein sequence ID" value="GAH35871.1"/>
    <property type="molecule type" value="Genomic_DNA"/>
</dbReference>
<name>X1ER52_9ZZZZ</name>
<gene>
    <name evidence="1" type="ORF">S03H2_20288</name>
</gene>